<dbReference type="SMART" id="SM00028">
    <property type="entry name" value="TPR"/>
    <property type="match status" value="3"/>
</dbReference>
<dbReference type="RefSeq" id="WP_090947023.1">
    <property type="nucleotide sequence ID" value="NZ_FNDJ01000049.1"/>
</dbReference>
<dbReference type="GO" id="GO:0003700">
    <property type="term" value="F:DNA-binding transcription factor activity"/>
    <property type="evidence" value="ECO:0007669"/>
    <property type="project" value="TreeGrafter"/>
</dbReference>
<dbReference type="InterPro" id="IPR019734">
    <property type="entry name" value="TPR_rpt"/>
</dbReference>
<dbReference type="SMART" id="SM00530">
    <property type="entry name" value="HTH_XRE"/>
    <property type="match status" value="1"/>
</dbReference>
<name>A0A1G9UNC8_9ACTN</name>
<dbReference type="InterPro" id="IPR001387">
    <property type="entry name" value="Cro/C1-type_HTH"/>
</dbReference>
<dbReference type="AlphaFoldDB" id="A0A1G9UNC8"/>
<dbReference type="STRING" id="633440.SAMN05421869_14931"/>
<dbReference type="Gene3D" id="1.10.260.40">
    <property type="entry name" value="lambda repressor-like DNA-binding domains"/>
    <property type="match status" value="1"/>
</dbReference>
<dbReference type="InterPro" id="IPR010982">
    <property type="entry name" value="Lambda_DNA-bd_dom_sf"/>
</dbReference>
<dbReference type="GO" id="GO:0005829">
    <property type="term" value="C:cytosol"/>
    <property type="evidence" value="ECO:0007669"/>
    <property type="project" value="TreeGrafter"/>
</dbReference>
<evidence type="ECO:0000256" key="1">
    <source>
        <dbReference type="ARBA" id="ARBA00023125"/>
    </source>
</evidence>
<keyword evidence="1" id="KW-0238">DNA-binding</keyword>
<dbReference type="PANTHER" id="PTHR46797">
    <property type="entry name" value="HTH-TYPE TRANSCRIPTIONAL REGULATOR"/>
    <property type="match status" value="1"/>
</dbReference>
<dbReference type="PROSITE" id="PS50943">
    <property type="entry name" value="HTH_CROC1"/>
    <property type="match status" value="1"/>
</dbReference>
<accession>A0A1G9UNC8</accession>
<evidence type="ECO:0000313" key="3">
    <source>
        <dbReference type="EMBL" id="SDM61462.1"/>
    </source>
</evidence>
<protein>
    <submittedName>
        <fullName evidence="3">Transcriptional regulator, contains XRE-family HTH domain</fullName>
    </submittedName>
</protein>
<dbReference type="EMBL" id="FNDJ01000049">
    <property type="protein sequence ID" value="SDM61462.1"/>
    <property type="molecule type" value="Genomic_DNA"/>
</dbReference>
<proteinExistence type="predicted"/>
<dbReference type="CDD" id="cd00093">
    <property type="entry name" value="HTH_XRE"/>
    <property type="match status" value="1"/>
</dbReference>
<dbReference type="Proteomes" id="UP000199202">
    <property type="component" value="Unassembled WGS sequence"/>
</dbReference>
<dbReference type="Pfam" id="PF13560">
    <property type="entry name" value="HTH_31"/>
    <property type="match status" value="1"/>
</dbReference>
<reference evidence="3 4" key="1">
    <citation type="submission" date="2016-10" db="EMBL/GenBank/DDBJ databases">
        <authorList>
            <person name="de Groot N.N."/>
        </authorList>
    </citation>
    <scope>NUCLEOTIDE SEQUENCE [LARGE SCALE GENOMIC DNA]</scope>
    <source>
        <strain evidence="3 4">CGMCC 4.6533</strain>
    </source>
</reference>
<evidence type="ECO:0000313" key="4">
    <source>
        <dbReference type="Proteomes" id="UP000199202"/>
    </source>
</evidence>
<dbReference type="SUPFAM" id="SSF48452">
    <property type="entry name" value="TPR-like"/>
    <property type="match status" value="2"/>
</dbReference>
<organism evidence="3 4">
    <name type="scientific">Nonomuraea jiangxiensis</name>
    <dbReference type="NCBI Taxonomy" id="633440"/>
    <lineage>
        <taxon>Bacteria</taxon>
        <taxon>Bacillati</taxon>
        <taxon>Actinomycetota</taxon>
        <taxon>Actinomycetes</taxon>
        <taxon>Streptosporangiales</taxon>
        <taxon>Streptosporangiaceae</taxon>
        <taxon>Nonomuraea</taxon>
    </lineage>
</organism>
<gene>
    <name evidence="3" type="ORF">SAMN05421869_14931</name>
</gene>
<evidence type="ECO:0000259" key="2">
    <source>
        <dbReference type="PROSITE" id="PS50943"/>
    </source>
</evidence>
<dbReference type="InterPro" id="IPR050807">
    <property type="entry name" value="TransReg_Diox_bact_type"/>
</dbReference>
<dbReference type="OrthoDB" id="9810578at2"/>
<keyword evidence="4" id="KW-1185">Reference proteome</keyword>
<feature type="domain" description="HTH cro/C1-type" evidence="2">
    <location>
        <begin position="10"/>
        <end position="64"/>
    </location>
</feature>
<sequence length="436" mass="47684">MTDEAVGKRIRELRQEQGLLQAELVKPGLLSAGYLSLIESGRRRPSPDVLRYLAERLGTTPDHLATGRQPDLWQETERRLSFAELALEHATAEAALSEFEEISRSGPPPYHPRAELGQARALELLGRTEQAFAAYEALWKAAEPGTALWAERATDLLRCSRDLGDYGYAADLGERAMTTFEDLGVEWSDSSVRLGVTLAGVYIHRGDLVRAARLLRRLIEISDSTGSPLARGSAYWNAAVTAHYQGRGADAKAFADRALALFGETDHQRNLAVLRTFYGELLLDGEPADPGQAREFLLDAHERLTQMASPAEISECETYLARAAVRLGDLDEALRWAQAARSRLTADAAPTAEAEAAIALGMVHLAADDARQAAAALAEGERVLERATPGRAVVSLWNRLADLHEERGDTTAALRAYRQAMTAAGYRRPSHPLTRV</sequence>
<dbReference type="SUPFAM" id="SSF47413">
    <property type="entry name" value="lambda repressor-like DNA-binding domains"/>
    <property type="match status" value="1"/>
</dbReference>
<dbReference type="GO" id="GO:0003677">
    <property type="term" value="F:DNA binding"/>
    <property type="evidence" value="ECO:0007669"/>
    <property type="project" value="UniProtKB-KW"/>
</dbReference>
<dbReference type="InterPro" id="IPR011990">
    <property type="entry name" value="TPR-like_helical_dom_sf"/>
</dbReference>
<dbReference type="PANTHER" id="PTHR46797:SF1">
    <property type="entry name" value="METHYLPHOSPHONATE SYNTHASE"/>
    <property type="match status" value="1"/>
</dbReference>
<dbReference type="Gene3D" id="1.25.40.10">
    <property type="entry name" value="Tetratricopeptide repeat domain"/>
    <property type="match status" value="2"/>
</dbReference>